<feature type="domain" description="HTH tetR-type" evidence="3">
    <location>
        <begin position="17"/>
        <end position="77"/>
    </location>
</feature>
<dbReference type="AlphaFoldDB" id="A0A2X2C6S2"/>
<keyword evidence="1 2" id="KW-0238">DNA-binding</keyword>
<dbReference type="InterPro" id="IPR050624">
    <property type="entry name" value="HTH-type_Tx_Regulator"/>
</dbReference>
<dbReference type="GO" id="GO:0003677">
    <property type="term" value="F:DNA binding"/>
    <property type="evidence" value="ECO:0007669"/>
    <property type="project" value="UniProtKB-UniRule"/>
</dbReference>
<evidence type="ECO:0000256" key="2">
    <source>
        <dbReference type="PROSITE-ProRule" id="PRU00335"/>
    </source>
</evidence>
<dbReference type="PANTHER" id="PTHR43479">
    <property type="entry name" value="ACREF/ENVCD OPERON REPRESSOR-RELATED"/>
    <property type="match status" value="1"/>
</dbReference>
<reference evidence="4 5" key="1">
    <citation type="submission" date="2018-06" db="EMBL/GenBank/DDBJ databases">
        <authorList>
            <consortium name="Pathogen Informatics"/>
            <person name="Doyle S."/>
        </authorList>
    </citation>
    <scope>NUCLEOTIDE SEQUENCE [LARGE SCALE GENOMIC DNA]</scope>
    <source>
        <strain evidence="4 5">NCTC10975</strain>
    </source>
</reference>
<dbReference type="Proteomes" id="UP000251485">
    <property type="component" value="Unassembled WGS sequence"/>
</dbReference>
<protein>
    <submittedName>
        <fullName evidence="4">TetR-family transcriptional regulator</fullName>
    </submittedName>
</protein>
<proteinExistence type="predicted"/>
<gene>
    <name evidence="4" type="primary">yvdT</name>
    <name evidence="4" type="ORF">NCTC10975_04746</name>
</gene>
<organism evidence="4 5">
    <name type="scientific">Proteus mirabilis</name>
    <dbReference type="NCBI Taxonomy" id="584"/>
    <lineage>
        <taxon>Bacteria</taxon>
        <taxon>Pseudomonadati</taxon>
        <taxon>Pseudomonadota</taxon>
        <taxon>Gammaproteobacteria</taxon>
        <taxon>Enterobacterales</taxon>
        <taxon>Morganellaceae</taxon>
        <taxon>Proteus</taxon>
    </lineage>
</organism>
<sequence length="78" mass="8804">MSLEEKNIDKPRTKPAEVRLEELMNAAETLFLEKGFDATTVSDIVKQAGVAKGTYYHYFTAKTDILDALRNSIYGLVY</sequence>
<accession>A0A2X2C6S2</accession>
<dbReference type="EMBL" id="UAUE01000033">
    <property type="protein sequence ID" value="SPZ03064.1"/>
    <property type="molecule type" value="Genomic_DNA"/>
</dbReference>
<evidence type="ECO:0000313" key="4">
    <source>
        <dbReference type="EMBL" id="SPZ03064.1"/>
    </source>
</evidence>
<dbReference type="SUPFAM" id="SSF46689">
    <property type="entry name" value="Homeodomain-like"/>
    <property type="match status" value="1"/>
</dbReference>
<dbReference type="InterPro" id="IPR009057">
    <property type="entry name" value="Homeodomain-like_sf"/>
</dbReference>
<dbReference type="Pfam" id="PF00440">
    <property type="entry name" value="TetR_N"/>
    <property type="match status" value="1"/>
</dbReference>
<dbReference type="PROSITE" id="PS50977">
    <property type="entry name" value="HTH_TETR_2"/>
    <property type="match status" value="1"/>
</dbReference>
<dbReference type="PANTHER" id="PTHR43479:SF11">
    <property type="entry name" value="ACREF_ENVCD OPERON REPRESSOR-RELATED"/>
    <property type="match status" value="1"/>
</dbReference>
<feature type="DNA-binding region" description="H-T-H motif" evidence="2">
    <location>
        <begin position="40"/>
        <end position="59"/>
    </location>
</feature>
<dbReference type="InterPro" id="IPR001647">
    <property type="entry name" value="HTH_TetR"/>
</dbReference>
<evidence type="ECO:0000313" key="5">
    <source>
        <dbReference type="Proteomes" id="UP000251485"/>
    </source>
</evidence>
<evidence type="ECO:0000256" key="1">
    <source>
        <dbReference type="ARBA" id="ARBA00023125"/>
    </source>
</evidence>
<name>A0A2X2C6S2_PROMI</name>
<dbReference type="Gene3D" id="1.10.357.10">
    <property type="entry name" value="Tetracycline Repressor, domain 2"/>
    <property type="match status" value="1"/>
</dbReference>
<dbReference type="PRINTS" id="PR00455">
    <property type="entry name" value="HTHTETR"/>
</dbReference>
<evidence type="ECO:0000259" key="3">
    <source>
        <dbReference type="PROSITE" id="PS50977"/>
    </source>
</evidence>